<gene>
    <name evidence="3" type="ORF">H257_12920</name>
</gene>
<evidence type="ECO:0000313" key="3">
    <source>
        <dbReference type="EMBL" id="ETV71767.1"/>
    </source>
</evidence>
<evidence type="ECO:0000256" key="1">
    <source>
        <dbReference type="SAM" id="MobiDB-lite"/>
    </source>
</evidence>
<accession>W4FWA3</accession>
<dbReference type="AlphaFoldDB" id="W4FWA3"/>
<keyword evidence="2" id="KW-0812">Transmembrane</keyword>
<sequence length="310" mass="32867">MCEALPRSIRQNGADAVDLIRVHSSYMQHMKAFFLASFVCAVASAAGKYEVCTKGCLGGGIEPLTNERALIQAPCFVWVSASRVDCYSYTSPTSGMCPFGASSVDCAQAPVTTTTSAPTTTTSTSPPTTTTSPSTSTASLAPSTTSSSTSDITTNNTTPDAPSEKGTSWGNAPYFIAGGVALVALGMLVIILVRKSRRPDDDDDNDVHALHLEQHTKQITNEPTTAYVIPASVAFPYTPTSHQVDPHAKHNGSLHQQPMSSPYGGMRATNESFVRPRLPSGPVDPPLRLPTVDPPQDYRALEAERGSVTF</sequence>
<dbReference type="GeneID" id="20814916"/>
<keyword evidence="2" id="KW-1133">Transmembrane helix</keyword>
<protein>
    <submittedName>
        <fullName evidence="3">Uncharacterized protein</fullName>
    </submittedName>
</protein>
<keyword evidence="2" id="KW-0472">Membrane</keyword>
<organism evidence="3">
    <name type="scientific">Aphanomyces astaci</name>
    <name type="common">Crayfish plague agent</name>
    <dbReference type="NCBI Taxonomy" id="112090"/>
    <lineage>
        <taxon>Eukaryota</taxon>
        <taxon>Sar</taxon>
        <taxon>Stramenopiles</taxon>
        <taxon>Oomycota</taxon>
        <taxon>Saprolegniomycetes</taxon>
        <taxon>Saprolegniales</taxon>
        <taxon>Verrucalvaceae</taxon>
        <taxon>Aphanomyces</taxon>
    </lineage>
</organism>
<dbReference type="RefSeq" id="XP_009838616.1">
    <property type="nucleotide sequence ID" value="XM_009840314.1"/>
</dbReference>
<name>W4FWA3_APHAT</name>
<dbReference type="VEuPathDB" id="FungiDB:H257_12920"/>
<feature type="region of interest" description="Disordered" evidence="1">
    <location>
        <begin position="113"/>
        <end position="167"/>
    </location>
</feature>
<feature type="compositionally biased region" description="Low complexity" evidence="1">
    <location>
        <begin position="113"/>
        <end position="159"/>
    </location>
</feature>
<feature type="region of interest" description="Disordered" evidence="1">
    <location>
        <begin position="241"/>
        <end position="261"/>
    </location>
</feature>
<reference evidence="3" key="1">
    <citation type="submission" date="2013-12" db="EMBL/GenBank/DDBJ databases">
        <title>The Genome Sequence of Aphanomyces astaci APO3.</title>
        <authorList>
            <consortium name="The Broad Institute Genomics Platform"/>
            <person name="Russ C."/>
            <person name="Tyler B."/>
            <person name="van West P."/>
            <person name="Dieguez-Uribeondo J."/>
            <person name="Young S.K."/>
            <person name="Zeng Q."/>
            <person name="Gargeya S."/>
            <person name="Fitzgerald M."/>
            <person name="Abouelleil A."/>
            <person name="Alvarado L."/>
            <person name="Chapman S.B."/>
            <person name="Gainer-Dewar J."/>
            <person name="Goldberg J."/>
            <person name="Griggs A."/>
            <person name="Gujja S."/>
            <person name="Hansen M."/>
            <person name="Howarth C."/>
            <person name="Imamovic A."/>
            <person name="Ireland A."/>
            <person name="Larimer J."/>
            <person name="McCowan C."/>
            <person name="Murphy C."/>
            <person name="Pearson M."/>
            <person name="Poon T.W."/>
            <person name="Priest M."/>
            <person name="Roberts A."/>
            <person name="Saif S."/>
            <person name="Shea T."/>
            <person name="Sykes S."/>
            <person name="Wortman J."/>
            <person name="Nusbaum C."/>
            <person name="Birren B."/>
        </authorList>
    </citation>
    <scope>NUCLEOTIDE SEQUENCE [LARGE SCALE GENOMIC DNA]</scope>
    <source>
        <strain evidence="3">APO3</strain>
    </source>
</reference>
<evidence type="ECO:0000256" key="2">
    <source>
        <dbReference type="SAM" id="Phobius"/>
    </source>
</evidence>
<feature type="transmembrane region" description="Helical" evidence="2">
    <location>
        <begin position="172"/>
        <end position="193"/>
    </location>
</feature>
<dbReference type="STRING" id="112090.W4FWA3"/>
<dbReference type="EMBL" id="KI913157">
    <property type="protein sequence ID" value="ETV71767.1"/>
    <property type="molecule type" value="Genomic_DNA"/>
</dbReference>
<dbReference type="OrthoDB" id="78517at2759"/>
<proteinExistence type="predicted"/>